<dbReference type="PANTHER" id="PTHR40465:SF1">
    <property type="entry name" value="DUF6534 DOMAIN-CONTAINING PROTEIN"/>
    <property type="match status" value="1"/>
</dbReference>
<feature type="transmembrane region" description="Helical" evidence="2">
    <location>
        <begin position="221"/>
        <end position="240"/>
    </location>
</feature>
<feature type="domain" description="DUF6534" evidence="3">
    <location>
        <begin position="185"/>
        <end position="272"/>
    </location>
</feature>
<organism evidence="4 5">
    <name type="scientific">Armillaria ostoyae</name>
    <name type="common">Armillaria root rot fungus</name>
    <dbReference type="NCBI Taxonomy" id="47428"/>
    <lineage>
        <taxon>Eukaryota</taxon>
        <taxon>Fungi</taxon>
        <taxon>Dikarya</taxon>
        <taxon>Basidiomycota</taxon>
        <taxon>Agaricomycotina</taxon>
        <taxon>Agaricomycetes</taxon>
        <taxon>Agaricomycetidae</taxon>
        <taxon>Agaricales</taxon>
        <taxon>Marasmiineae</taxon>
        <taxon>Physalacriaceae</taxon>
        <taxon>Armillaria</taxon>
    </lineage>
</organism>
<dbReference type="Pfam" id="PF20152">
    <property type="entry name" value="DUF6534"/>
    <property type="match status" value="1"/>
</dbReference>
<name>A0A284RZD0_ARMOS</name>
<feature type="compositionally biased region" description="Polar residues" evidence="1">
    <location>
        <begin position="270"/>
        <end position="286"/>
    </location>
</feature>
<keyword evidence="2" id="KW-0812">Transmembrane</keyword>
<feature type="transmembrane region" description="Helical" evidence="2">
    <location>
        <begin position="139"/>
        <end position="166"/>
    </location>
</feature>
<protein>
    <recommendedName>
        <fullName evidence="3">DUF6534 domain-containing protein</fullName>
    </recommendedName>
</protein>
<dbReference type="AlphaFoldDB" id="A0A284RZD0"/>
<dbReference type="PANTHER" id="PTHR40465">
    <property type="entry name" value="CHROMOSOME 1, WHOLE GENOME SHOTGUN SEQUENCE"/>
    <property type="match status" value="1"/>
</dbReference>
<keyword evidence="5" id="KW-1185">Reference proteome</keyword>
<evidence type="ECO:0000256" key="2">
    <source>
        <dbReference type="SAM" id="Phobius"/>
    </source>
</evidence>
<gene>
    <name evidence="4" type="ORF">ARMOST_17580</name>
</gene>
<evidence type="ECO:0000313" key="4">
    <source>
        <dbReference type="EMBL" id="SJL14125.1"/>
    </source>
</evidence>
<sequence length="345" mass="37746">MSSPIAITHGPALVGIFLACILYGIMLLQCFGFWTHFSKDRMWLKCYVGLLLLVDTLSTIFAMWWIYNLLVNNFGAHPPIFSRSVRINGRSTQRTSTLSLMLIGTETVLAADPALVGITGTCCQLFFAWRIKVLTGKWWLTSIVTALSIISGLAAIGSGIAVSWVVQLAEFDKFQSVGCLWLATTAAVDILITVIMTLNLNQRRTGFRATDKLLNKIVRATVANGLLTTVFAIVELSLYVGKPQTGLHIGFSFVLPKLYCNSVLSSLNARKSGTPSSTDNTSSHISGQRPLPATGGHSTRQDPLVITVNTEHHEMYDLNNYNAKGNSEWDDSAEAGSQRTKQIDV</sequence>
<dbReference type="OMA" id="WWIYNLL"/>
<dbReference type="InterPro" id="IPR045339">
    <property type="entry name" value="DUF6534"/>
</dbReference>
<evidence type="ECO:0000313" key="5">
    <source>
        <dbReference type="Proteomes" id="UP000219338"/>
    </source>
</evidence>
<dbReference type="Proteomes" id="UP000219338">
    <property type="component" value="Unassembled WGS sequence"/>
</dbReference>
<keyword evidence="2" id="KW-1133">Transmembrane helix</keyword>
<evidence type="ECO:0000256" key="1">
    <source>
        <dbReference type="SAM" id="MobiDB-lite"/>
    </source>
</evidence>
<proteinExistence type="predicted"/>
<feature type="transmembrane region" description="Helical" evidence="2">
    <location>
        <begin position="178"/>
        <end position="200"/>
    </location>
</feature>
<accession>A0A284RZD0</accession>
<feature type="region of interest" description="Disordered" evidence="1">
    <location>
        <begin position="270"/>
        <end position="301"/>
    </location>
</feature>
<feature type="transmembrane region" description="Helical" evidence="2">
    <location>
        <begin position="108"/>
        <end position="127"/>
    </location>
</feature>
<dbReference type="EMBL" id="FUEG01000022">
    <property type="protein sequence ID" value="SJL14125.1"/>
    <property type="molecule type" value="Genomic_DNA"/>
</dbReference>
<reference evidence="5" key="1">
    <citation type="journal article" date="2017" name="Nat. Ecol. Evol.">
        <title>Genome expansion and lineage-specific genetic innovations in the forest pathogenic fungi Armillaria.</title>
        <authorList>
            <person name="Sipos G."/>
            <person name="Prasanna A.N."/>
            <person name="Walter M.C."/>
            <person name="O'Connor E."/>
            <person name="Balint B."/>
            <person name="Krizsan K."/>
            <person name="Kiss B."/>
            <person name="Hess J."/>
            <person name="Varga T."/>
            <person name="Slot J."/>
            <person name="Riley R."/>
            <person name="Boka B."/>
            <person name="Rigling D."/>
            <person name="Barry K."/>
            <person name="Lee J."/>
            <person name="Mihaltcheva S."/>
            <person name="LaButti K."/>
            <person name="Lipzen A."/>
            <person name="Waldron R."/>
            <person name="Moloney N.M."/>
            <person name="Sperisen C."/>
            <person name="Kredics L."/>
            <person name="Vagvoelgyi C."/>
            <person name="Patrignani A."/>
            <person name="Fitzpatrick D."/>
            <person name="Nagy I."/>
            <person name="Doyle S."/>
            <person name="Anderson J.B."/>
            <person name="Grigoriev I.V."/>
            <person name="Gueldener U."/>
            <person name="Muensterkoetter M."/>
            <person name="Nagy L.G."/>
        </authorList>
    </citation>
    <scope>NUCLEOTIDE SEQUENCE [LARGE SCALE GENOMIC DNA]</scope>
    <source>
        <strain evidence="5">C18/9</strain>
    </source>
</reference>
<evidence type="ECO:0000259" key="3">
    <source>
        <dbReference type="Pfam" id="PF20152"/>
    </source>
</evidence>
<feature type="transmembrane region" description="Helical" evidence="2">
    <location>
        <begin position="12"/>
        <end position="34"/>
    </location>
</feature>
<feature type="transmembrane region" description="Helical" evidence="2">
    <location>
        <begin position="46"/>
        <end position="67"/>
    </location>
</feature>
<keyword evidence="2" id="KW-0472">Membrane</keyword>
<dbReference type="STRING" id="47428.A0A284RZD0"/>
<dbReference type="OrthoDB" id="3265526at2759"/>